<dbReference type="Gene3D" id="3.40.50.10610">
    <property type="entry name" value="ABC-type transport auxiliary lipoprotein component"/>
    <property type="match status" value="1"/>
</dbReference>
<dbReference type="AlphaFoldDB" id="A0A556QIX6"/>
<evidence type="ECO:0000313" key="3">
    <source>
        <dbReference type="EMBL" id="TSJ76586.1"/>
    </source>
</evidence>
<dbReference type="Pfam" id="PF08308">
    <property type="entry name" value="PEGA"/>
    <property type="match status" value="1"/>
</dbReference>
<feature type="signal peptide" evidence="1">
    <location>
        <begin position="1"/>
        <end position="24"/>
    </location>
</feature>
<evidence type="ECO:0000256" key="1">
    <source>
        <dbReference type="SAM" id="SignalP"/>
    </source>
</evidence>
<keyword evidence="4" id="KW-1185">Reference proteome</keyword>
<dbReference type="OrthoDB" id="190117at2"/>
<evidence type="ECO:0000259" key="2">
    <source>
        <dbReference type="Pfam" id="PF08308"/>
    </source>
</evidence>
<accession>A0A556QIX6</accession>
<name>A0A556QIX6_9BACT</name>
<gene>
    <name evidence="3" type="ORF">FPL22_10675</name>
</gene>
<dbReference type="InterPro" id="IPR013229">
    <property type="entry name" value="PEGA"/>
</dbReference>
<reference evidence="3 4" key="1">
    <citation type="submission" date="2019-07" db="EMBL/GenBank/DDBJ databases">
        <title>Description of 53C-WASEF.</title>
        <authorList>
            <person name="Pitt A."/>
            <person name="Hahn M.W."/>
        </authorList>
    </citation>
    <scope>NUCLEOTIDE SEQUENCE [LARGE SCALE GENOMIC DNA]</scope>
    <source>
        <strain evidence="3 4">53C-WASEF</strain>
    </source>
</reference>
<comment type="caution">
    <text evidence="3">The sequence shown here is derived from an EMBL/GenBank/DDBJ whole genome shotgun (WGS) entry which is preliminary data.</text>
</comment>
<proteinExistence type="predicted"/>
<dbReference type="RefSeq" id="WP_144230343.1">
    <property type="nucleotide sequence ID" value="NZ_CBCRVV010000004.1"/>
</dbReference>
<sequence length="419" mass="44801">MKTARLFVLLTAFAAMLGSSFAQSTVTTEREVSAPATKTETRTYVKDGKTVTEKVVVTTEKEREASSKTYRAAIFVSNRAGAAYDGKVEALEDYVTSRVTDLGVSVISRETASDAVAKVDPGATANAIDTTLGQSTSALRLAQTLGADYVLQVTLTGYEANRRNIDAYGVKTANEDRTLRITYKILDGVTGGSLAADTVKASKTVQQGAGNTATQLEGMDELLDEASLKVATSLKGRLGRVTAPSAEQGLVSVTIQTEAADLTIPDIRIGVENTVTISESKLKVSALAATVEVDGIAVGTAPGTVTVKRGLSKLRITRAGFKPYERTVNFVNGQSLTVALELSEEGYKRWKDSTQFLNDLKNDAKLTDGEVKVLEGKAKMLEQSGFKVNTTAAPAITINEYDDHRGPRKDNKDRSLFSF</sequence>
<evidence type="ECO:0000313" key="4">
    <source>
        <dbReference type="Proteomes" id="UP000315648"/>
    </source>
</evidence>
<keyword evidence="1" id="KW-0732">Signal</keyword>
<dbReference type="EMBL" id="VMBG01000002">
    <property type="protein sequence ID" value="TSJ76586.1"/>
    <property type="molecule type" value="Genomic_DNA"/>
</dbReference>
<protein>
    <submittedName>
        <fullName evidence="3">PEGA domain-containing protein</fullName>
    </submittedName>
</protein>
<organism evidence="3 4">
    <name type="scientific">Rariglobus hedericola</name>
    <dbReference type="NCBI Taxonomy" id="2597822"/>
    <lineage>
        <taxon>Bacteria</taxon>
        <taxon>Pseudomonadati</taxon>
        <taxon>Verrucomicrobiota</taxon>
        <taxon>Opitutia</taxon>
        <taxon>Opitutales</taxon>
        <taxon>Opitutaceae</taxon>
        <taxon>Rariglobus</taxon>
    </lineage>
</organism>
<feature type="chain" id="PRO_5022082666" evidence="1">
    <location>
        <begin position="25"/>
        <end position="419"/>
    </location>
</feature>
<feature type="domain" description="PEGA" evidence="2">
    <location>
        <begin position="289"/>
        <end position="344"/>
    </location>
</feature>
<dbReference type="Proteomes" id="UP000315648">
    <property type="component" value="Unassembled WGS sequence"/>
</dbReference>